<dbReference type="GO" id="GO:0044781">
    <property type="term" value="P:bacterial-type flagellum organization"/>
    <property type="evidence" value="ECO:0007669"/>
    <property type="project" value="UniProtKB-UniRule"/>
</dbReference>
<sequence length="186" mass="19095">MVASHTRVDSAPALPVSNGTASTAVIGSAVPSMGAGAMFQAVFGLAVVIALVFACGWIARRLGLKPTMRRSGIVKVVGAAALGARERVVVVEVRDTWLVLGVAAGSVRRLHTLPAQDAAMHHGTTTRGSGNESSTPANDTEASRAGTHATDDKPHDALPSFQTALARQLKDRLQGLGRSGNPGGKD</sequence>
<keyword evidence="10" id="KW-1185">Reference proteome</keyword>
<dbReference type="PANTHER" id="PTHR38766:SF1">
    <property type="entry name" value="FLAGELLAR PROTEIN FLIO"/>
    <property type="match status" value="1"/>
</dbReference>
<evidence type="ECO:0000256" key="2">
    <source>
        <dbReference type="ARBA" id="ARBA00022692"/>
    </source>
</evidence>
<name>A0A0F5K362_9BURK</name>
<comment type="similarity">
    <text evidence="6 7">Belongs to the FliO/MopB family.</text>
</comment>
<dbReference type="Pfam" id="PF04347">
    <property type="entry name" value="FliO"/>
    <property type="match status" value="1"/>
</dbReference>
<keyword evidence="4 7" id="KW-0472">Membrane</keyword>
<protein>
    <recommendedName>
        <fullName evidence="7">Flagellar protein</fullName>
    </recommendedName>
</protein>
<keyword evidence="2 7" id="KW-0812">Transmembrane</keyword>
<feature type="compositionally biased region" description="Polar residues" evidence="8">
    <location>
        <begin position="123"/>
        <end position="140"/>
    </location>
</feature>
<evidence type="ECO:0000256" key="5">
    <source>
        <dbReference type="ARBA" id="ARBA00023143"/>
    </source>
</evidence>
<dbReference type="PANTHER" id="PTHR38766">
    <property type="entry name" value="FLAGELLAR PROTEIN FLIO"/>
    <property type="match status" value="1"/>
</dbReference>
<dbReference type="NCBIfam" id="TIGR03500">
    <property type="entry name" value="FliO_TIGR"/>
    <property type="match status" value="1"/>
</dbReference>
<dbReference type="EMBL" id="LAQU01000005">
    <property type="protein sequence ID" value="KKB64319.1"/>
    <property type="molecule type" value="Genomic_DNA"/>
</dbReference>
<dbReference type="InterPro" id="IPR022781">
    <property type="entry name" value="Flagellar_biosynth_FliO"/>
</dbReference>
<accession>A0A0F5K362</accession>
<dbReference type="GO" id="GO:0005886">
    <property type="term" value="C:plasma membrane"/>
    <property type="evidence" value="ECO:0007669"/>
    <property type="project" value="UniProtKB-SubCell"/>
</dbReference>
<dbReference type="AlphaFoldDB" id="A0A0F5K362"/>
<gene>
    <name evidence="9" type="ORF">WM40_06800</name>
</gene>
<feature type="transmembrane region" description="Helical" evidence="7">
    <location>
        <begin position="37"/>
        <end position="59"/>
    </location>
</feature>
<evidence type="ECO:0000256" key="8">
    <source>
        <dbReference type="SAM" id="MobiDB-lite"/>
    </source>
</evidence>
<evidence type="ECO:0000313" key="9">
    <source>
        <dbReference type="EMBL" id="KKB64319.1"/>
    </source>
</evidence>
<dbReference type="GO" id="GO:0009425">
    <property type="term" value="C:bacterial-type flagellum basal body"/>
    <property type="evidence" value="ECO:0007669"/>
    <property type="project" value="UniProtKB-SubCell"/>
</dbReference>
<evidence type="ECO:0000256" key="6">
    <source>
        <dbReference type="ARBA" id="ARBA00037937"/>
    </source>
</evidence>
<dbReference type="InterPro" id="IPR052205">
    <property type="entry name" value="FliO/MopB"/>
</dbReference>
<keyword evidence="1 7" id="KW-1003">Cell membrane</keyword>
<dbReference type="Proteomes" id="UP000033618">
    <property type="component" value="Unassembled WGS sequence"/>
</dbReference>
<comment type="caution">
    <text evidence="9">The sequence shown here is derived from an EMBL/GenBank/DDBJ whole genome shotgun (WGS) entry which is preliminary data.</text>
</comment>
<comment type="subcellular location">
    <subcellularLocation>
        <location evidence="7">Cell membrane</location>
    </subcellularLocation>
    <subcellularLocation>
        <location evidence="7">Bacterial flagellum basal body</location>
    </subcellularLocation>
</comment>
<reference evidence="9 10" key="1">
    <citation type="submission" date="2015-03" db="EMBL/GenBank/DDBJ databases">
        <title>Draft Genome Sequence of Burkholderia andropogonis type strain ICMP2807, isolated from Sorghum bicolor.</title>
        <authorList>
            <person name="Lopes-Santos L."/>
            <person name="Castro D.B."/>
            <person name="Ottoboni L.M."/>
            <person name="Park D."/>
            <person name="Weirc B.S."/>
            <person name="Destefano S.A."/>
        </authorList>
    </citation>
    <scope>NUCLEOTIDE SEQUENCE [LARGE SCALE GENOMIC DNA]</scope>
    <source>
        <strain evidence="9 10">ICMP2807</strain>
    </source>
</reference>
<evidence type="ECO:0000256" key="1">
    <source>
        <dbReference type="ARBA" id="ARBA00022475"/>
    </source>
</evidence>
<organism evidence="9 10">
    <name type="scientific">Robbsia andropogonis</name>
    <dbReference type="NCBI Taxonomy" id="28092"/>
    <lineage>
        <taxon>Bacteria</taxon>
        <taxon>Pseudomonadati</taxon>
        <taxon>Pseudomonadota</taxon>
        <taxon>Betaproteobacteria</taxon>
        <taxon>Burkholderiales</taxon>
        <taxon>Burkholderiaceae</taxon>
        <taxon>Robbsia</taxon>
    </lineage>
</organism>
<keyword evidence="5 7" id="KW-0975">Bacterial flagellum</keyword>
<keyword evidence="3 7" id="KW-1133">Transmembrane helix</keyword>
<evidence type="ECO:0000256" key="7">
    <source>
        <dbReference type="RuleBase" id="RU362064"/>
    </source>
</evidence>
<evidence type="ECO:0000313" key="10">
    <source>
        <dbReference type="Proteomes" id="UP000033618"/>
    </source>
</evidence>
<evidence type="ECO:0000256" key="3">
    <source>
        <dbReference type="ARBA" id="ARBA00022989"/>
    </source>
</evidence>
<proteinExistence type="inferred from homology"/>
<evidence type="ECO:0000256" key="4">
    <source>
        <dbReference type="ARBA" id="ARBA00023136"/>
    </source>
</evidence>
<dbReference type="PATRIC" id="fig|28092.6.peg.1607"/>
<dbReference type="STRING" id="28092.WM40_06800"/>
<feature type="region of interest" description="Disordered" evidence="8">
    <location>
        <begin position="115"/>
        <end position="163"/>
    </location>
</feature>